<evidence type="ECO:0000313" key="4">
    <source>
        <dbReference type="Proteomes" id="UP001383192"/>
    </source>
</evidence>
<comment type="caution">
    <text evidence="3">The sequence shown here is derived from an EMBL/GenBank/DDBJ whole genome shotgun (WGS) entry which is preliminary data.</text>
</comment>
<sequence>MSNGNERINLPPDQSFRLYRVNGEYTIQLSVAEKGIPLGENSDFGTNTAVNRRGFHVFAESIQLSKSFAIDLDVDATSTISTHDFVLVNPPSSNDEPALSIIAAPGADNLPGGAPAELKGQDAGALSVYIESCSTQTAAHFRVAAKGGDGGDTREAGATAGDGGHGGHVQFVAYPAMMGVLGLCHAFARSKYEIESTLTEQHPAYLDLIAILKTAGADSRQSPPTSTGDLVTLVAPIQELCDRVTDTSKTATVDEAKDVVYEVRQTLQAQYVKDSSQLQGNIHVEGGAGGSYLGISDGTQGSAGKSGSPGDPNPYIFPQDLDANLLRTQTLVSVHPEQCEMLYERAMTYWYFATDTCRQKAVQLLQRLLCRLSFLPLQKTDPLYKAYAEHQALLQASNAVSRLDALKVKAMGQLCVLQAGNVDFYGYTRYWVPRLSWDTYNTVLDSAINVYTILEASYIQYHAALDQQKEVNHEAQEAASTIDSTLQKMEDEKSELVGQLNTLDRKVIAAGAELDRDHAALITAYDNVVDKVKESHGLTFGAVINAIMKVAEKPKDALEYGKQIFALETDWNNKVLNDSGVPVDKNILLSKLDHSSITGLDDFTGDLTPDEQNGEFTVDGNLPGFLIEEAKLKEVLADYTKGALGEAGDDLQKKFKAFTDAILARNNDIVTYNALLTVVKNRLDEAAKLRDAKIAAQKSIIIGPDLQDMTNYMRMIYENARARVMRYLNIGQRALTFKILRSENLLKMYDGSGFNGDIDQNDVPLSLTSDVLRSLKSNLDDLLLRGEEEAGISPVLFPGDWETGIGKRRYLSAEELQTFLQNKSVSLSIPPVYPGQDTDALSTDFRSSANVRVYRVAFYLQGLRSKTDTPQSEDRQPVFMSTITHSGSEVIVSTKGEGNYFEHDRLDVKHSFRVAVDGSKKVLENGEFVRLSPDGKDTLFGAPGPFTVWEVDSRDAEWDKLDVSEVDGGYLQFCGTNYAFKSS</sequence>
<dbReference type="Proteomes" id="UP001383192">
    <property type="component" value="Unassembled WGS sequence"/>
</dbReference>
<feature type="region of interest" description="Disordered" evidence="2">
    <location>
        <begin position="295"/>
        <end position="314"/>
    </location>
</feature>
<accession>A0AAW0D3W5</accession>
<keyword evidence="4" id="KW-1185">Reference proteome</keyword>
<proteinExistence type="predicted"/>
<evidence type="ECO:0000256" key="2">
    <source>
        <dbReference type="SAM" id="MobiDB-lite"/>
    </source>
</evidence>
<name>A0AAW0D3W5_9AGAR</name>
<protein>
    <submittedName>
        <fullName evidence="3">Uncharacterized protein</fullName>
    </submittedName>
</protein>
<evidence type="ECO:0000256" key="1">
    <source>
        <dbReference type="SAM" id="Coils"/>
    </source>
</evidence>
<dbReference type="AlphaFoldDB" id="A0AAW0D3W5"/>
<gene>
    <name evidence="3" type="ORF">VNI00_006933</name>
</gene>
<evidence type="ECO:0000313" key="3">
    <source>
        <dbReference type="EMBL" id="KAK7045938.1"/>
    </source>
</evidence>
<reference evidence="3 4" key="1">
    <citation type="submission" date="2024-01" db="EMBL/GenBank/DDBJ databases">
        <title>A draft genome for a cacao thread blight-causing isolate of Paramarasmius palmivorus.</title>
        <authorList>
            <person name="Baruah I.K."/>
            <person name="Bukari Y."/>
            <person name="Amoako-Attah I."/>
            <person name="Meinhardt L.W."/>
            <person name="Bailey B.A."/>
            <person name="Cohen S.P."/>
        </authorList>
    </citation>
    <scope>NUCLEOTIDE SEQUENCE [LARGE SCALE GENOMIC DNA]</scope>
    <source>
        <strain evidence="3 4">GH-12</strain>
    </source>
</reference>
<keyword evidence="1" id="KW-0175">Coiled coil</keyword>
<feature type="coiled-coil region" evidence="1">
    <location>
        <begin position="472"/>
        <end position="506"/>
    </location>
</feature>
<organism evidence="3 4">
    <name type="scientific">Paramarasmius palmivorus</name>
    <dbReference type="NCBI Taxonomy" id="297713"/>
    <lineage>
        <taxon>Eukaryota</taxon>
        <taxon>Fungi</taxon>
        <taxon>Dikarya</taxon>
        <taxon>Basidiomycota</taxon>
        <taxon>Agaricomycotina</taxon>
        <taxon>Agaricomycetes</taxon>
        <taxon>Agaricomycetidae</taxon>
        <taxon>Agaricales</taxon>
        <taxon>Marasmiineae</taxon>
        <taxon>Marasmiaceae</taxon>
        <taxon>Paramarasmius</taxon>
    </lineage>
</organism>
<dbReference type="EMBL" id="JAYKXP010000022">
    <property type="protein sequence ID" value="KAK7045938.1"/>
    <property type="molecule type" value="Genomic_DNA"/>
</dbReference>